<accession>A0ABP0U322</accession>
<dbReference type="Proteomes" id="UP001497512">
    <property type="component" value="Chromosome 18"/>
</dbReference>
<dbReference type="PANTHER" id="PTHR11178:SF15">
    <property type="entry name" value="NIFU-LIKE PROTEIN 1, CHLOROPLASTIC"/>
    <property type="match status" value="1"/>
</dbReference>
<sequence>MEVVVAVNGSSSVSPLSIPSSCVSSSAAESCNKKSPNVCVGENNRLGKKPSWSALVFSSRRDRRGMMGMKHSRERVIGVAFAVASDPQLQGLSGVVVTDDAVPEGHRGLHGFLYGDAGADVHSSGSKEFTGREGEDDGDAILVFEDYILPRESFKFAGVLAVYDTRQLLQYVGYSRNVVLTLKTLRGRVGMERCCSVRVKLFTEASLITRAKLEEEKQRWLDAVGFIPLGNSSEKELWEGGGGNSSLGVMSEIQRKEYEEKKLKMRKAMGENLFDAVEEEDDDARTRRLKFLRATEGDDWSSVIDGQTKETYETPISTTENITISSATKGSSLTNGATTVAEEPAAEVVSPFSNPAAAQPSTGGTGGLYSAESYELTLKNVDMVLEEVRPYLVADGGNVEVVGVADGVISLRLQGACGTCPSSTTTMKMGIERVLKEKFGAAMKEIIQVDKQDIGASVSAVNAHIEILRPAIRNYGGIVEVISVDTTSGECQVQFKGPAPIGMGIQAAIKDKFPDIKSVVLLAAP</sequence>
<feature type="domain" description="NIF system FeS cluster assembly NifU C-terminal" evidence="2">
    <location>
        <begin position="381"/>
        <end position="440"/>
    </location>
</feature>
<comment type="similarity">
    <text evidence="1">Belongs to the NifU family.</text>
</comment>
<reference evidence="3" key="1">
    <citation type="submission" date="2024-02" db="EMBL/GenBank/DDBJ databases">
        <authorList>
            <consortium name="ELIXIR-Norway"/>
            <consortium name="Elixir Norway"/>
        </authorList>
    </citation>
    <scope>NUCLEOTIDE SEQUENCE</scope>
</reference>
<keyword evidence="4" id="KW-1185">Reference proteome</keyword>
<organism evidence="3 4">
    <name type="scientific">Sphagnum troendelagicum</name>
    <dbReference type="NCBI Taxonomy" id="128251"/>
    <lineage>
        <taxon>Eukaryota</taxon>
        <taxon>Viridiplantae</taxon>
        <taxon>Streptophyta</taxon>
        <taxon>Embryophyta</taxon>
        <taxon>Bryophyta</taxon>
        <taxon>Sphagnophytina</taxon>
        <taxon>Sphagnopsida</taxon>
        <taxon>Sphagnales</taxon>
        <taxon>Sphagnaceae</taxon>
        <taxon>Sphagnum</taxon>
    </lineage>
</organism>
<dbReference type="Gene3D" id="3.30.300.130">
    <property type="entry name" value="Fe-S cluster assembly (FSCA)"/>
    <property type="match status" value="2"/>
</dbReference>
<name>A0ABP0U322_9BRYO</name>
<dbReference type="InterPro" id="IPR034904">
    <property type="entry name" value="FSCA_dom_sf"/>
</dbReference>
<evidence type="ECO:0000313" key="3">
    <source>
        <dbReference type="EMBL" id="CAK9211624.1"/>
    </source>
</evidence>
<proteinExistence type="inferred from homology"/>
<dbReference type="EMBL" id="OZ019910">
    <property type="protein sequence ID" value="CAK9211624.1"/>
    <property type="molecule type" value="Genomic_DNA"/>
</dbReference>
<dbReference type="SUPFAM" id="SSF117916">
    <property type="entry name" value="Fe-S cluster assembly (FSCA) domain-like"/>
    <property type="match status" value="1"/>
</dbReference>
<evidence type="ECO:0000259" key="2">
    <source>
        <dbReference type="Pfam" id="PF01106"/>
    </source>
</evidence>
<dbReference type="PANTHER" id="PTHR11178">
    <property type="entry name" value="IRON-SULFUR CLUSTER SCAFFOLD PROTEIN NFU-RELATED"/>
    <property type="match status" value="1"/>
</dbReference>
<gene>
    <name evidence="3" type="ORF">CSSPTR1EN2_LOCUS10854</name>
</gene>
<evidence type="ECO:0000256" key="1">
    <source>
        <dbReference type="ARBA" id="ARBA00006420"/>
    </source>
</evidence>
<evidence type="ECO:0000313" key="4">
    <source>
        <dbReference type="Proteomes" id="UP001497512"/>
    </source>
</evidence>
<dbReference type="InterPro" id="IPR001075">
    <property type="entry name" value="NIF_FeS_clus_asmbl_NifU_C"/>
</dbReference>
<protein>
    <recommendedName>
        <fullName evidence="2">NIF system FeS cluster assembly NifU C-terminal domain-containing protein</fullName>
    </recommendedName>
</protein>
<dbReference type="Pfam" id="PF01106">
    <property type="entry name" value="NifU"/>
    <property type="match status" value="1"/>
</dbReference>